<comment type="caution">
    <text evidence="6">The sequence shown here is derived from an EMBL/GenBank/DDBJ whole genome shotgun (WGS) entry which is preliminary data.</text>
</comment>
<evidence type="ECO:0000259" key="4">
    <source>
        <dbReference type="Pfam" id="PF00891"/>
    </source>
</evidence>
<dbReference type="Pfam" id="PF08100">
    <property type="entry name" value="Dimerisation"/>
    <property type="match status" value="1"/>
</dbReference>
<evidence type="ECO:0000259" key="5">
    <source>
        <dbReference type="Pfam" id="PF08100"/>
    </source>
</evidence>
<feature type="domain" description="O-methyltransferase C-terminal" evidence="4">
    <location>
        <begin position="117"/>
        <end position="325"/>
    </location>
</feature>
<evidence type="ECO:0000313" key="6">
    <source>
        <dbReference type="EMBL" id="OOC58798.1"/>
    </source>
</evidence>
<dbReference type="PANTHER" id="PTHR43712">
    <property type="entry name" value="PUTATIVE (AFU_ORTHOLOGUE AFUA_4G14580)-RELATED"/>
    <property type="match status" value="1"/>
</dbReference>
<evidence type="ECO:0000256" key="2">
    <source>
        <dbReference type="ARBA" id="ARBA00022679"/>
    </source>
</evidence>
<sequence length="345" mass="38835">MIEHINDTKLSESETAGLFLLERSLDYVYSAALRAVALLGVADHLVDGPKTAAELAQLTEADESSLYRVLRLLATKEVFRQNESGQFELTAPAQHLRTDAPSSLRSGVLWVTDEVMWGSIGEIVRNVRGETFKKIHGMNFFEYWKERGVSSDGYDFHNAYDSFSNKENEFLVRNYDFPNGSTVVDVGGNLGALLLGILRRNPTLHGILFDQPHVVNRNRLGELGDDKRWEISPGDFFKSVPKNADFYMLKYVIHDWNDEDCIRILRNCREAMAPGGRVLVMDPVIPKGNTPHIGKLLDQLLIGVCEGGRERKEEEFRQLFARAGLRLNRVIDTGCHVSIIEAVAD</sequence>
<dbReference type="Gene3D" id="3.40.50.150">
    <property type="entry name" value="Vaccinia Virus protein VP39"/>
    <property type="match status" value="1"/>
</dbReference>
<evidence type="ECO:0000256" key="3">
    <source>
        <dbReference type="ARBA" id="ARBA00022691"/>
    </source>
</evidence>
<evidence type="ECO:0000313" key="7">
    <source>
        <dbReference type="Proteomes" id="UP000189059"/>
    </source>
</evidence>
<feature type="domain" description="O-methyltransferase dimerisation" evidence="5">
    <location>
        <begin position="26"/>
        <end position="95"/>
    </location>
</feature>
<dbReference type="EMBL" id="MRVI01000002">
    <property type="protein sequence ID" value="OOC58798.1"/>
    <property type="molecule type" value="Genomic_DNA"/>
</dbReference>
<dbReference type="InterPro" id="IPR036388">
    <property type="entry name" value="WH-like_DNA-bd_sf"/>
</dbReference>
<keyword evidence="7" id="KW-1185">Reference proteome</keyword>
<dbReference type="PIRSF" id="PIRSF005739">
    <property type="entry name" value="O-mtase"/>
    <property type="match status" value="1"/>
</dbReference>
<name>A0ABX3JQF8_9BACL</name>
<keyword evidence="3" id="KW-0949">S-adenosyl-L-methionine</keyword>
<keyword evidence="2" id="KW-0808">Transferase</keyword>
<reference evidence="6 7" key="1">
    <citation type="submission" date="2016-12" db="EMBL/GenBank/DDBJ databases">
        <title>Genome sequencing and description of Paenibacillus sp. nov. from high altitude lake in the Indian Trans- Himalayas.</title>
        <authorList>
            <person name="Kiran S."/>
            <person name="Swarnkar M.K."/>
            <person name="Rana A."/>
            <person name="Tewari R."/>
            <person name="Gulati A."/>
        </authorList>
    </citation>
    <scope>NUCLEOTIDE SEQUENCE [LARGE SCALE GENOMIC DNA]</scope>
    <source>
        <strain evidence="6 7">IHBB 9951</strain>
    </source>
</reference>
<gene>
    <name evidence="6" type="ORF">BBD40_24285</name>
</gene>
<dbReference type="InterPro" id="IPR016461">
    <property type="entry name" value="COMT-like"/>
</dbReference>
<dbReference type="Proteomes" id="UP000189059">
    <property type="component" value="Unassembled WGS sequence"/>
</dbReference>
<keyword evidence="1 6" id="KW-0489">Methyltransferase</keyword>
<dbReference type="SUPFAM" id="SSF46785">
    <property type="entry name" value="Winged helix' DNA-binding domain"/>
    <property type="match status" value="1"/>
</dbReference>
<dbReference type="GO" id="GO:0008168">
    <property type="term" value="F:methyltransferase activity"/>
    <property type="evidence" value="ECO:0007669"/>
    <property type="project" value="UniProtKB-KW"/>
</dbReference>
<dbReference type="GO" id="GO:0032259">
    <property type="term" value="P:methylation"/>
    <property type="evidence" value="ECO:0007669"/>
    <property type="project" value="UniProtKB-KW"/>
</dbReference>
<dbReference type="InterPro" id="IPR001077">
    <property type="entry name" value="COMT_C"/>
</dbReference>
<protein>
    <submittedName>
        <fullName evidence="6">Methyltransferase</fullName>
    </submittedName>
</protein>
<dbReference type="Gene3D" id="1.10.10.10">
    <property type="entry name" value="Winged helix-like DNA-binding domain superfamily/Winged helix DNA-binding domain"/>
    <property type="match status" value="1"/>
</dbReference>
<dbReference type="InterPro" id="IPR012967">
    <property type="entry name" value="COMT_dimerisation"/>
</dbReference>
<evidence type="ECO:0000256" key="1">
    <source>
        <dbReference type="ARBA" id="ARBA00022603"/>
    </source>
</evidence>
<dbReference type="Pfam" id="PF00891">
    <property type="entry name" value="Methyltransf_2"/>
    <property type="match status" value="1"/>
</dbReference>
<proteinExistence type="predicted"/>
<dbReference type="InterPro" id="IPR029063">
    <property type="entry name" value="SAM-dependent_MTases_sf"/>
</dbReference>
<dbReference type="PANTHER" id="PTHR43712:SF2">
    <property type="entry name" value="O-METHYLTRANSFERASE CICE"/>
    <property type="match status" value="1"/>
</dbReference>
<dbReference type="InterPro" id="IPR036390">
    <property type="entry name" value="WH_DNA-bd_sf"/>
</dbReference>
<organism evidence="6 7">
    <name type="scientific">Paenibacillus ihbetae</name>
    <dbReference type="NCBI Taxonomy" id="1870820"/>
    <lineage>
        <taxon>Bacteria</taxon>
        <taxon>Bacillati</taxon>
        <taxon>Bacillota</taxon>
        <taxon>Bacilli</taxon>
        <taxon>Bacillales</taxon>
        <taxon>Paenibacillaceae</taxon>
        <taxon>Paenibacillus</taxon>
    </lineage>
</organism>
<dbReference type="SUPFAM" id="SSF53335">
    <property type="entry name" value="S-adenosyl-L-methionine-dependent methyltransferases"/>
    <property type="match status" value="1"/>
</dbReference>
<dbReference type="PROSITE" id="PS51683">
    <property type="entry name" value="SAM_OMT_II"/>
    <property type="match status" value="1"/>
</dbReference>
<accession>A0ABX3JQF8</accession>